<dbReference type="Gene3D" id="2.120.10.30">
    <property type="entry name" value="TolB, C-terminal domain"/>
    <property type="match status" value="1"/>
</dbReference>
<sequence length="294" mass="33136">MKIQKIALALSTVLILNPALSIHAEEKNDARIITGESKYETILTASWGTEHGQLQMSHNESPGVEAFTIDNSENFYLLDSLSKKIVIYDNHGKWIKDLPISFCDYPTNIAVGDQIYIQDETGEVYALNHEGIIQNIISLPSMIDAVDISDLYIKNDQLYMKTAQGISYLLNHDSFHETTSIKEYPKQKISPLGENSSNIEFSYLTDEVTDLSYIKVAEKVPDTSMADWEFTIQAIDSYGNIQGVTRLPYEQCMSAATYNCEISKNGYIYWLSLTNEGAKIEKISLGTQYHSQLE</sequence>
<reference evidence="2" key="1">
    <citation type="submission" date="2020-10" db="EMBL/GenBank/DDBJ databases">
        <authorList>
            <person name="Gilroy R."/>
        </authorList>
    </citation>
    <scope>NUCLEOTIDE SEQUENCE</scope>
    <source>
        <strain evidence="2">E3-2379</strain>
    </source>
</reference>
<dbReference type="EMBL" id="JADIML010000231">
    <property type="protein sequence ID" value="MBO8463942.1"/>
    <property type="molecule type" value="Genomic_DNA"/>
</dbReference>
<dbReference type="AlphaFoldDB" id="A0A9D9I176"/>
<proteinExistence type="predicted"/>
<protein>
    <recommendedName>
        <fullName evidence="4">6-bladed beta-propeller</fullName>
    </recommendedName>
</protein>
<gene>
    <name evidence="2" type="ORF">IAC13_08430</name>
</gene>
<evidence type="ECO:0008006" key="4">
    <source>
        <dbReference type="Google" id="ProtNLM"/>
    </source>
</evidence>
<organism evidence="2 3">
    <name type="scientific">Candidatus Scybalomonas excrementavium</name>
    <dbReference type="NCBI Taxonomy" id="2840943"/>
    <lineage>
        <taxon>Bacteria</taxon>
        <taxon>Bacillati</taxon>
        <taxon>Bacillota</taxon>
        <taxon>Clostridia</taxon>
        <taxon>Lachnospirales</taxon>
        <taxon>Lachnospiraceae</taxon>
        <taxon>Lachnospiraceae incertae sedis</taxon>
        <taxon>Candidatus Scybalomonas</taxon>
    </lineage>
</organism>
<evidence type="ECO:0000313" key="3">
    <source>
        <dbReference type="Proteomes" id="UP000823618"/>
    </source>
</evidence>
<feature type="signal peptide" evidence="1">
    <location>
        <begin position="1"/>
        <end position="24"/>
    </location>
</feature>
<reference evidence="2" key="2">
    <citation type="journal article" date="2021" name="PeerJ">
        <title>Extensive microbial diversity within the chicken gut microbiome revealed by metagenomics and culture.</title>
        <authorList>
            <person name="Gilroy R."/>
            <person name="Ravi A."/>
            <person name="Getino M."/>
            <person name="Pursley I."/>
            <person name="Horton D.L."/>
            <person name="Alikhan N.F."/>
            <person name="Baker D."/>
            <person name="Gharbi K."/>
            <person name="Hall N."/>
            <person name="Watson M."/>
            <person name="Adriaenssens E.M."/>
            <person name="Foster-Nyarko E."/>
            <person name="Jarju S."/>
            <person name="Secka A."/>
            <person name="Antonio M."/>
            <person name="Oren A."/>
            <person name="Chaudhuri R.R."/>
            <person name="La Ragione R."/>
            <person name="Hildebrand F."/>
            <person name="Pallen M.J."/>
        </authorList>
    </citation>
    <scope>NUCLEOTIDE SEQUENCE</scope>
    <source>
        <strain evidence="2">E3-2379</strain>
    </source>
</reference>
<accession>A0A9D9I176</accession>
<name>A0A9D9I176_9FIRM</name>
<feature type="chain" id="PRO_5038593816" description="6-bladed beta-propeller" evidence="1">
    <location>
        <begin position="25"/>
        <end position="294"/>
    </location>
</feature>
<dbReference type="Proteomes" id="UP000823618">
    <property type="component" value="Unassembled WGS sequence"/>
</dbReference>
<dbReference type="InterPro" id="IPR011042">
    <property type="entry name" value="6-blade_b-propeller_TolB-like"/>
</dbReference>
<comment type="caution">
    <text evidence="2">The sequence shown here is derived from an EMBL/GenBank/DDBJ whole genome shotgun (WGS) entry which is preliminary data.</text>
</comment>
<dbReference type="SUPFAM" id="SSF63829">
    <property type="entry name" value="Calcium-dependent phosphotriesterase"/>
    <property type="match status" value="1"/>
</dbReference>
<keyword evidence="1" id="KW-0732">Signal</keyword>
<evidence type="ECO:0000256" key="1">
    <source>
        <dbReference type="SAM" id="SignalP"/>
    </source>
</evidence>
<evidence type="ECO:0000313" key="2">
    <source>
        <dbReference type="EMBL" id="MBO8463942.1"/>
    </source>
</evidence>